<dbReference type="SUPFAM" id="SSF52317">
    <property type="entry name" value="Class I glutamine amidotransferase-like"/>
    <property type="match status" value="1"/>
</dbReference>
<dbReference type="PANTHER" id="PTHR43418">
    <property type="entry name" value="MULTIFUNCTIONAL TRYPTOPHAN BIOSYNTHESIS PROTEIN-RELATED"/>
    <property type="match status" value="1"/>
</dbReference>
<dbReference type="Gene3D" id="3.40.50.880">
    <property type="match status" value="1"/>
</dbReference>
<comment type="caution">
    <text evidence="3">The sequence shown here is derived from an EMBL/GenBank/DDBJ whole genome shotgun (WGS) entry which is preliminary data.</text>
</comment>
<dbReference type="PRINTS" id="PR00099">
    <property type="entry name" value="CPSGATASE"/>
</dbReference>
<dbReference type="InterPro" id="IPR050472">
    <property type="entry name" value="Anth_synth/Amidotransfase"/>
</dbReference>
<dbReference type="InterPro" id="IPR029062">
    <property type="entry name" value="Class_I_gatase-like"/>
</dbReference>
<dbReference type="InterPro" id="IPR006221">
    <property type="entry name" value="TrpG/PapA_dom"/>
</dbReference>
<dbReference type="CDD" id="cd01743">
    <property type="entry name" value="GATase1_Anthranilate_Synthase"/>
    <property type="match status" value="1"/>
</dbReference>
<dbReference type="Proteomes" id="UP001165267">
    <property type="component" value="Unassembled WGS sequence"/>
</dbReference>
<dbReference type="RefSeq" id="WP_257510291.1">
    <property type="nucleotide sequence ID" value="NZ_JANKHG010000001.1"/>
</dbReference>
<keyword evidence="1" id="KW-0315">Glutamine amidotransferase</keyword>
<organism evidence="3 4">
    <name type="scientific">Limnobacter parvus</name>
    <dbReference type="NCBI Taxonomy" id="2939690"/>
    <lineage>
        <taxon>Bacteria</taxon>
        <taxon>Pseudomonadati</taxon>
        <taxon>Pseudomonadota</taxon>
        <taxon>Betaproteobacteria</taxon>
        <taxon>Burkholderiales</taxon>
        <taxon>Burkholderiaceae</taxon>
        <taxon>Limnobacter</taxon>
    </lineage>
</organism>
<proteinExistence type="predicted"/>
<evidence type="ECO:0000313" key="4">
    <source>
        <dbReference type="Proteomes" id="UP001165267"/>
    </source>
</evidence>
<evidence type="ECO:0000256" key="1">
    <source>
        <dbReference type="ARBA" id="ARBA00022962"/>
    </source>
</evidence>
<dbReference type="Pfam" id="PF00117">
    <property type="entry name" value="GATase"/>
    <property type="match status" value="1"/>
</dbReference>
<reference evidence="3" key="1">
    <citation type="submission" date="2022-07" db="EMBL/GenBank/DDBJ databases">
        <authorList>
            <person name="Xamxidin M."/>
        </authorList>
    </citation>
    <scope>NUCLEOTIDE SEQUENCE</scope>
    <source>
        <strain evidence="3">YS8-69</strain>
    </source>
</reference>
<dbReference type="EMBL" id="JANKHG010000001">
    <property type="protein sequence ID" value="MCR2745036.1"/>
    <property type="molecule type" value="Genomic_DNA"/>
</dbReference>
<evidence type="ECO:0000259" key="2">
    <source>
        <dbReference type="Pfam" id="PF00117"/>
    </source>
</evidence>
<gene>
    <name evidence="3" type="ORF">NSP04_00050</name>
</gene>
<protein>
    <submittedName>
        <fullName evidence="3">Aminodeoxychorismate/anthranilate synthase component II</fullName>
    </submittedName>
</protein>
<keyword evidence="4" id="KW-1185">Reference proteome</keyword>
<name>A0ABT1XDQ6_9BURK</name>
<evidence type="ECO:0000313" key="3">
    <source>
        <dbReference type="EMBL" id="MCR2745036.1"/>
    </source>
</evidence>
<dbReference type="PANTHER" id="PTHR43418:SF4">
    <property type="entry name" value="MULTIFUNCTIONAL TRYPTOPHAN BIOSYNTHESIS PROTEIN"/>
    <property type="match status" value="1"/>
</dbReference>
<feature type="domain" description="Glutamine amidotransferase" evidence="2">
    <location>
        <begin position="3"/>
        <end position="186"/>
    </location>
</feature>
<accession>A0ABT1XDQ6</accession>
<dbReference type="PROSITE" id="PS51273">
    <property type="entry name" value="GATASE_TYPE_1"/>
    <property type="match status" value="1"/>
</dbReference>
<sequence length="194" mass="20863">MLLMIDNYDSFTFNLVQYFGELGQQVHVVRNDAISVSEAMALNPSAVCVSPGPCSPAQAGISIEIIQRMAGVVPVLGVCLGHQAIGEAFGGKVVRAKTIMHGKTSPVHHQNLGVFAGLPNPLTCIRYHSLAIERQSLPSCLEITAETADGEIMGVRHKTLDVEGVQFHPESILSDRGHDLLKNFLKRVKSPAVA</sequence>
<dbReference type="InterPro" id="IPR017926">
    <property type="entry name" value="GATASE"/>
</dbReference>
<dbReference type="PRINTS" id="PR00096">
    <property type="entry name" value="GATASE"/>
</dbReference>
<dbReference type="PRINTS" id="PR00097">
    <property type="entry name" value="ANTSNTHASEII"/>
</dbReference>
<dbReference type="NCBIfam" id="TIGR00566">
    <property type="entry name" value="trpG_papA"/>
    <property type="match status" value="1"/>
</dbReference>